<sequence>MKNKTGIVILAAGNSSRLGQPKQLLVYKDTTLLKNTIAAASLVPDTTIVVVTGSNHELIEKEIHLTQVKIVFNPDWPSGMGTSISKGLTELLSLEPNSQSCIFTVCDQPYISSEVFENLGNHYIETKKGIVASAYSGTLGTPVLFDKKYFKELAELKGQEGAKKIINSFLEDVVSILFEKGEIDIDTIEDYNNLIS</sequence>
<protein>
    <submittedName>
        <fullName evidence="2">NTP transferase domain-containing protein</fullName>
    </submittedName>
</protein>
<evidence type="ECO:0000313" key="2">
    <source>
        <dbReference type="EMBL" id="MWB96916.1"/>
    </source>
</evidence>
<proteinExistence type="predicted"/>
<dbReference type="Gene3D" id="3.90.550.10">
    <property type="entry name" value="Spore Coat Polysaccharide Biosynthesis Protein SpsA, Chain A"/>
    <property type="match status" value="1"/>
</dbReference>
<dbReference type="InterPro" id="IPR029044">
    <property type="entry name" value="Nucleotide-diphossugar_trans"/>
</dbReference>
<evidence type="ECO:0000259" key="1">
    <source>
        <dbReference type="Pfam" id="PF12804"/>
    </source>
</evidence>
<name>A0A6I4NR64_9FLAO</name>
<dbReference type="EMBL" id="WSTB01000023">
    <property type="protein sequence ID" value="MWB96916.1"/>
    <property type="molecule type" value="Genomic_DNA"/>
</dbReference>
<feature type="domain" description="MobA-like NTP transferase" evidence="1">
    <location>
        <begin position="8"/>
        <end position="168"/>
    </location>
</feature>
<accession>A0A6I4NR64</accession>
<comment type="caution">
    <text evidence="2">The sequence shown here is derived from an EMBL/GenBank/DDBJ whole genome shotgun (WGS) entry which is preliminary data.</text>
</comment>
<dbReference type="RefSeq" id="WP_160376799.1">
    <property type="nucleotide sequence ID" value="NZ_WSTB01000023.1"/>
</dbReference>
<dbReference type="Pfam" id="PF12804">
    <property type="entry name" value="NTP_transf_3"/>
    <property type="match status" value="1"/>
</dbReference>
<dbReference type="GO" id="GO:0016779">
    <property type="term" value="F:nucleotidyltransferase activity"/>
    <property type="evidence" value="ECO:0007669"/>
    <property type="project" value="UniProtKB-ARBA"/>
</dbReference>
<dbReference type="CDD" id="cd04182">
    <property type="entry name" value="GT_2_like_f"/>
    <property type="match status" value="1"/>
</dbReference>
<dbReference type="InterPro" id="IPR025877">
    <property type="entry name" value="MobA-like_NTP_Trfase"/>
</dbReference>
<reference evidence="2 3" key="1">
    <citation type="submission" date="2019-12" db="EMBL/GenBank/DDBJ databases">
        <authorList>
            <person name="Kim Y.S."/>
        </authorList>
    </citation>
    <scope>NUCLEOTIDE SEQUENCE [LARGE SCALE GENOMIC DNA]</scope>
    <source>
        <strain evidence="2 3">GA093</strain>
    </source>
</reference>
<dbReference type="PANTHER" id="PTHR43777:SF1">
    <property type="entry name" value="MOLYBDENUM COFACTOR CYTIDYLYLTRANSFERASE"/>
    <property type="match status" value="1"/>
</dbReference>
<keyword evidence="2" id="KW-0808">Transferase</keyword>
<dbReference type="Proteomes" id="UP000471501">
    <property type="component" value="Unassembled WGS sequence"/>
</dbReference>
<dbReference type="AlphaFoldDB" id="A0A6I4NR64"/>
<dbReference type="PANTHER" id="PTHR43777">
    <property type="entry name" value="MOLYBDENUM COFACTOR CYTIDYLYLTRANSFERASE"/>
    <property type="match status" value="1"/>
</dbReference>
<keyword evidence="3" id="KW-1185">Reference proteome</keyword>
<organism evidence="2 3">
    <name type="scientific">Flavobacterium hydrocarbonoxydans</name>
    <dbReference type="NCBI Taxonomy" id="2683249"/>
    <lineage>
        <taxon>Bacteria</taxon>
        <taxon>Pseudomonadati</taxon>
        <taxon>Bacteroidota</taxon>
        <taxon>Flavobacteriia</taxon>
        <taxon>Flavobacteriales</taxon>
        <taxon>Flavobacteriaceae</taxon>
        <taxon>Flavobacterium</taxon>
    </lineage>
</organism>
<gene>
    <name evidence="2" type="ORF">GON26_21355</name>
</gene>
<dbReference type="SUPFAM" id="SSF53448">
    <property type="entry name" value="Nucleotide-diphospho-sugar transferases"/>
    <property type="match status" value="1"/>
</dbReference>
<evidence type="ECO:0000313" key="3">
    <source>
        <dbReference type="Proteomes" id="UP000471501"/>
    </source>
</evidence>